<proteinExistence type="predicted"/>
<name>A0A0A8YR42_ARUDO</name>
<dbReference type="AlphaFoldDB" id="A0A0A8YR42"/>
<dbReference type="EMBL" id="GBRH01268999">
    <property type="protein sequence ID" value="JAD28896.1"/>
    <property type="molecule type" value="Transcribed_RNA"/>
</dbReference>
<accession>A0A0A8YR42</accession>
<evidence type="ECO:0000313" key="1">
    <source>
        <dbReference type="EMBL" id="JAD28896.1"/>
    </source>
</evidence>
<sequence length="56" mass="6330">MPQLCIYSSCSILSSCVSGQRHFNHELFLLNGMTHEAFLCSRKKHATRNYPNIACA</sequence>
<organism evidence="1">
    <name type="scientific">Arundo donax</name>
    <name type="common">Giant reed</name>
    <name type="synonym">Donax arundinaceus</name>
    <dbReference type="NCBI Taxonomy" id="35708"/>
    <lineage>
        <taxon>Eukaryota</taxon>
        <taxon>Viridiplantae</taxon>
        <taxon>Streptophyta</taxon>
        <taxon>Embryophyta</taxon>
        <taxon>Tracheophyta</taxon>
        <taxon>Spermatophyta</taxon>
        <taxon>Magnoliopsida</taxon>
        <taxon>Liliopsida</taxon>
        <taxon>Poales</taxon>
        <taxon>Poaceae</taxon>
        <taxon>PACMAD clade</taxon>
        <taxon>Arundinoideae</taxon>
        <taxon>Arundineae</taxon>
        <taxon>Arundo</taxon>
    </lineage>
</organism>
<reference evidence="1" key="1">
    <citation type="submission" date="2014-09" db="EMBL/GenBank/DDBJ databases">
        <authorList>
            <person name="Magalhaes I.L.F."/>
            <person name="Oliveira U."/>
            <person name="Santos F.R."/>
            <person name="Vidigal T.H.D.A."/>
            <person name="Brescovit A.D."/>
            <person name="Santos A.J."/>
        </authorList>
    </citation>
    <scope>NUCLEOTIDE SEQUENCE</scope>
    <source>
        <tissue evidence="1">Shoot tissue taken approximately 20 cm above the soil surface</tissue>
    </source>
</reference>
<protein>
    <submittedName>
        <fullName evidence="1">Uncharacterized protein</fullName>
    </submittedName>
</protein>
<reference evidence="1" key="2">
    <citation type="journal article" date="2015" name="Data Brief">
        <title>Shoot transcriptome of the giant reed, Arundo donax.</title>
        <authorList>
            <person name="Barrero R.A."/>
            <person name="Guerrero F.D."/>
            <person name="Moolhuijzen P."/>
            <person name="Goolsby J.A."/>
            <person name="Tidwell J."/>
            <person name="Bellgard S.E."/>
            <person name="Bellgard M.I."/>
        </authorList>
    </citation>
    <scope>NUCLEOTIDE SEQUENCE</scope>
    <source>
        <tissue evidence="1">Shoot tissue taken approximately 20 cm above the soil surface</tissue>
    </source>
</reference>